<feature type="transmembrane region" description="Helical" evidence="7">
    <location>
        <begin position="292"/>
        <end position="312"/>
    </location>
</feature>
<dbReference type="PANTHER" id="PTHR30193:SF41">
    <property type="entry name" value="DIACETYLCHITOBIOSE UPTAKE SYSTEM PERMEASE PROTEIN NGCF"/>
    <property type="match status" value="1"/>
</dbReference>
<dbReference type="CDD" id="cd06261">
    <property type="entry name" value="TM_PBP2"/>
    <property type="match status" value="1"/>
</dbReference>
<feature type="transmembrane region" description="Helical" evidence="7">
    <location>
        <begin position="183"/>
        <end position="208"/>
    </location>
</feature>
<protein>
    <submittedName>
        <fullName evidence="10">Sugar ABC transporter permease</fullName>
    </submittedName>
</protein>
<evidence type="ECO:0000313" key="10">
    <source>
        <dbReference type="EMBL" id="NHN56021.1"/>
    </source>
</evidence>
<evidence type="ECO:0000256" key="7">
    <source>
        <dbReference type="RuleBase" id="RU363032"/>
    </source>
</evidence>
<feature type="transmembrane region" description="Helical" evidence="7">
    <location>
        <begin position="34"/>
        <end position="60"/>
    </location>
</feature>
<comment type="similarity">
    <text evidence="7">Belongs to the binding-protein-dependent transport system permease family.</text>
</comment>
<organism evidence="10 11">
    <name type="scientific">Metallococcus carri</name>
    <dbReference type="NCBI Taxonomy" id="1656884"/>
    <lineage>
        <taxon>Bacteria</taxon>
        <taxon>Bacillati</taxon>
        <taxon>Actinomycetota</taxon>
        <taxon>Actinomycetes</taxon>
        <taxon>Micrococcales</taxon>
        <taxon>Dermacoccaceae</taxon>
        <taxon>Metallococcus</taxon>
    </lineage>
</organism>
<keyword evidence="11" id="KW-1185">Reference proteome</keyword>
<keyword evidence="2 7" id="KW-0813">Transport</keyword>
<feature type="transmembrane region" description="Helical" evidence="7">
    <location>
        <begin position="131"/>
        <end position="148"/>
    </location>
</feature>
<dbReference type="InterPro" id="IPR051393">
    <property type="entry name" value="ABC_transporter_permease"/>
</dbReference>
<evidence type="ECO:0000259" key="9">
    <source>
        <dbReference type="PROSITE" id="PS50928"/>
    </source>
</evidence>
<evidence type="ECO:0000256" key="6">
    <source>
        <dbReference type="ARBA" id="ARBA00023136"/>
    </source>
</evidence>
<comment type="caution">
    <text evidence="10">The sequence shown here is derived from an EMBL/GenBank/DDBJ whole genome shotgun (WGS) entry which is preliminary data.</text>
</comment>
<dbReference type="SUPFAM" id="SSF161098">
    <property type="entry name" value="MetI-like"/>
    <property type="match status" value="1"/>
</dbReference>
<dbReference type="Gene3D" id="1.10.3720.10">
    <property type="entry name" value="MetI-like"/>
    <property type="match status" value="1"/>
</dbReference>
<dbReference type="InterPro" id="IPR035906">
    <property type="entry name" value="MetI-like_sf"/>
</dbReference>
<dbReference type="EMBL" id="JAAOIV010000006">
    <property type="protein sequence ID" value="NHN56021.1"/>
    <property type="molecule type" value="Genomic_DNA"/>
</dbReference>
<feature type="domain" description="ABC transmembrane type-1" evidence="9">
    <location>
        <begin position="94"/>
        <end position="313"/>
    </location>
</feature>
<dbReference type="PANTHER" id="PTHR30193">
    <property type="entry name" value="ABC TRANSPORTER PERMEASE PROTEIN"/>
    <property type="match status" value="1"/>
</dbReference>
<evidence type="ECO:0000256" key="2">
    <source>
        <dbReference type="ARBA" id="ARBA00022448"/>
    </source>
</evidence>
<name>A0A967B789_9MICO</name>
<dbReference type="Proteomes" id="UP000744769">
    <property type="component" value="Unassembled WGS sequence"/>
</dbReference>
<evidence type="ECO:0000313" key="11">
    <source>
        <dbReference type="Proteomes" id="UP000744769"/>
    </source>
</evidence>
<dbReference type="PROSITE" id="PS50928">
    <property type="entry name" value="ABC_TM1"/>
    <property type="match status" value="1"/>
</dbReference>
<evidence type="ECO:0000256" key="1">
    <source>
        <dbReference type="ARBA" id="ARBA00004651"/>
    </source>
</evidence>
<keyword evidence="4 7" id="KW-0812">Transmembrane</keyword>
<evidence type="ECO:0000256" key="4">
    <source>
        <dbReference type="ARBA" id="ARBA00022692"/>
    </source>
</evidence>
<dbReference type="GO" id="GO:0005886">
    <property type="term" value="C:plasma membrane"/>
    <property type="evidence" value="ECO:0007669"/>
    <property type="project" value="UniProtKB-SubCell"/>
</dbReference>
<evidence type="ECO:0000256" key="3">
    <source>
        <dbReference type="ARBA" id="ARBA00022475"/>
    </source>
</evidence>
<sequence length="324" mass="35625">MSAPAAASDSAGAARSGPARPAPSRRRWTDNPHLWFWVFVGPFFLGLAIFVLIPIGWSIWLSFYNAHNTVTPTEFVGFDNYRAMLGDPAFRSSLVTFVVFAAFIVPTTFVISLGLAVLLEATSWGRAFFRSVFFLPVACSYVVAALIWRHGIFTGISSGLANTVLGWVGLDPVPWLSVVHPPWYWLVITTVRLWLQVGFYMVLFLAALQRIPRHLYEAAALDGATGWKAFRYITFPQLRTTSTAVLMLLLVNAFQAFDEFYNILATPGGYPPYARPPLIYLYNIALGSVQDFGNGSAGAVILTLLIAVFALVQGKLTGLGRSES</sequence>
<dbReference type="Pfam" id="PF00528">
    <property type="entry name" value="BPD_transp_1"/>
    <property type="match status" value="1"/>
</dbReference>
<keyword evidence="5 7" id="KW-1133">Transmembrane helix</keyword>
<gene>
    <name evidence="10" type="ORF">G9U51_09560</name>
</gene>
<feature type="transmembrane region" description="Helical" evidence="7">
    <location>
        <begin position="94"/>
        <end position="119"/>
    </location>
</feature>
<comment type="subcellular location">
    <subcellularLocation>
        <location evidence="1 7">Cell membrane</location>
        <topology evidence="1 7">Multi-pass membrane protein</topology>
    </subcellularLocation>
</comment>
<keyword evidence="6 7" id="KW-0472">Membrane</keyword>
<reference evidence="10" key="1">
    <citation type="submission" date="2020-03" db="EMBL/GenBank/DDBJ databases">
        <title>Draft sequencing of Calidifontibacter sp. DB0510.</title>
        <authorList>
            <person name="Kim D.-U."/>
        </authorList>
    </citation>
    <scope>NUCLEOTIDE SEQUENCE</scope>
    <source>
        <strain evidence="10">DB0510</strain>
    </source>
</reference>
<proteinExistence type="inferred from homology"/>
<feature type="compositionally biased region" description="Low complexity" evidence="8">
    <location>
        <begin position="1"/>
        <end position="19"/>
    </location>
</feature>
<accession>A0A967B789</accession>
<dbReference type="RefSeq" id="WP_166196402.1">
    <property type="nucleotide sequence ID" value="NZ_JAAOIV010000006.1"/>
</dbReference>
<keyword evidence="3" id="KW-1003">Cell membrane</keyword>
<dbReference type="AlphaFoldDB" id="A0A967B789"/>
<dbReference type="InterPro" id="IPR000515">
    <property type="entry name" value="MetI-like"/>
</dbReference>
<feature type="region of interest" description="Disordered" evidence="8">
    <location>
        <begin position="1"/>
        <end position="26"/>
    </location>
</feature>
<dbReference type="GO" id="GO:0055085">
    <property type="term" value="P:transmembrane transport"/>
    <property type="evidence" value="ECO:0007669"/>
    <property type="project" value="InterPro"/>
</dbReference>
<evidence type="ECO:0000256" key="5">
    <source>
        <dbReference type="ARBA" id="ARBA00022989"/>
    </source>
</evidence>
<evidence type="ECO:0000256" key="8">
    <source>
        <dbReference type="SAM" id="MobiDB-lite"/>
    </source>
</evidence>